<dbReference type="InterPro" id="IPR001789">
    <property type="entry name" value="Sig_transdc_resp-reg_receiver"/>
</dbReference>
<dbReference type="PANTHER" id="PTHR43214:SF24">
    <property type="entry name" value="TRANSCRIPTIONAL REGULATORY PROTEIN NARL-RELATED"/>
    <property type="match status" value="1"/>
</dbReference>
<dbReference type="PRINTS" id="PR00038">
    <property type="entry name" value="HTHLUXR"/>
</dbReference>
<dbReference type="PROSITE" id="PS00622">
    <property type="entry name" value="HTH_LUXR_1"/>
    <property type="match status" value="1"/>
</dbReference>
<sequence>MIDDDPLVRAGLRMLLGGPDGVDVVAEGEDGGQAVELVGRHRPDVLVIDVRMARTDGVSATREVLAAYPDVQVLILTTFDADALVLEALRAGARGFVLKDTPPAQLVAAVHEVASGDHALSPSVAALLVREVSGAPAAAGGERAGRARSALENLTEREREVARAVARGGSNAEVSRELFLSVPTVKAHVSSVLAKLGLANRVQIALLVHDAQDGDTGR</sequence>
<comment type="caution">
    <text evidence="8">The sequence shown here is derived from an EMBL/GenBank/DDBJ whole genome shotgun (WGS) entry which is preliminary data.</text>
</comment>
<feature type="domain" description="Response regulatory" evidence="7">
    <location>
        <begin position="1"/>
        <end position="114"/>
    </location>
</feature>
<evidence type="ECO:0000256" key="2">
    <source>
        <dbReference type="ARBA" id="ARBA00023015"/>
    </source>
</evidence>
<protein>
    <submittedName>
        <fullName evidence="8">LuxR family transcriptional regulator</fullName>
    </submittedName>
</protein>
<dbReference type="GO" id="GO:0003677">
    <property type="term" value="F:DNA binding"/>
    <property type="evidence" value="ECO:0007669"/>
    <property type="project" value="UniProtKB-KW"/>
</dbReference>
<dbReference type="Pfam" id="PF00072">
    <property type="entry name" value="Response_reg"/>
    <property type="match status" value="1"/>
</dbReference>
<dbReference type="CDD" id="cd06170">
    <property type="entry name" value="LuxR_C_like"/>
    <property type="match status" value="1"/>
</dbReference>
<organism evidence="8 9">
    <name type="scientific">Serinicoccus chungangensis</name>
    <dbReference type="NCBI Taxonomy" id="767452"/>
    <lineage>
        <taxon>Bacteria</taxon>
        <taxon>Bacillati</taxon>
        <taxon>Actinomycetota</taxon>
        <taxon>Actinomycetes</taxon>
        <taxon>Micrococcales</taxon>
        <taxon>Ornithinimicrobiaceae</taxon>
        <taxon>Serinicoccus</taxon>
    </lineage>
</organism>
<keyword evidence="9" id="KW-1185">Reference proteome</keyword>
<evidence type="ECO:0000313" key="9">
    <source>
        <dbReference type="Proteomes" id="UP000054837"/>
    </source>
</evidence>
<feature type="domain" description="HTH luxR-type" evidence="6">
    <location>
        <begin position="147"/>
        <end position="212"/>
    </location>
</feature>
<keyword evidence="2" id="KW-0805">Transcription regulation</keyword>
<evidence type="ECO:0000259" key="6">
    <source>
        <dbReference type="PROSITE" id="PS50043"/>
    </source>
</evidence>
<dbReference type="GO" id="GO:0006355">
    <property type="term" value="P:regulation of DNA-templated transcription"/>
    <property type="evidence" value="ECO:0007669"/>
    <property type="project" value="InterPro"/>
</dbReference>
<dbReference type="GO" id="GO:0000160">
    <property type="term" value="P:phosphorelay signal transduction system"/>
    <property type="evidence" value="ECO:0007669"/>
    <property type="project" value="InterPro"/>
</dbReference>
<dbReference type="EMBL" id="LQBL01000031">
    <property type="protein sequence ID" value="KUG51906.1"/>
    <property type="molecule type" value="Genomic_DNA"/>
</dbReference>
<dbReference type="Proteomes" id="UP000054837">
    <property type="component" value="Unassembled WGS sequence"/>
</dbReference>
<dbReference type="InterPro" id="IPR016032">
    <property type="entry name" value="Sig_transdc_resp-reg_C-effctor"/>
</dbReference>
<dbReference type="PROSITE" id="PS50110">
    <property type="entry name" value="RESPONSE_REGULATORY"/>
    <property type="match status" value="1"/>
</dbReference>
<dbReference type="SMART" id="SM00448">
    <property type="entry name" value="REC"/>
    <property type="match status" value="1"/>
</dbReference>
<accession>A0A0W8I2Z8</accession>
<reference evidence="8 9" key="1">
    <citation type="submission" date="2015-12" db="EMBL/GenBank/DDBJ databases">
        <title>Serinicoccus chungangenesis strain CD08_5 genome sequencing and assembly.</title>
        <authorList>
            <person name="Chander A.M."/>
            <person name="Kaur G."/>
            <person name="Nair G.R."/>
            <person name="Dhawan D.K."/>
            <person name="Kochhar R.K."/>
            <person name="Mayilraj S."/>
            <person name="Bhadada S.K."/>
        </authorList>
    </citation>
    <scope>NUCLEOTIDE SEQUENCE [LARGE SCALE GENOMIC DNA]</scope>
    <source>
        <strain evidence="8 9">CD08_5</strain>
    </source>
</reference>
<evidence type="ECO:0000256" key="5">
    <source>
        <dbReference type="PROSITE-ProRule" id="PRU00169"/>
    </source>
</evidence>
<evidence type="ECO:0000256" key="1">
    <source>
        <dbReference type="ARBA" id="ARBA00022553"/>
    </source>
</evidence>
<keyword evidence="4" id="KW-0804">Transcription</keyword>
<dbReference type="SUPFAM" id="SSF46894">
    <property type="entry name" value="C-terminal effector domain of the bipartite response regulators"/>
    <property type="match status" value="1"/>
</dbReference>
<evidence type="ECO:0000259" key="7">
    <source>
        <dbReference type="PROSITE" id="PS50110"/>
    </source>
</evidence>
<dbReference type="RefSeq" id="WP_058892201.1">
    <property type="nucleotide sequence ID" value="NZ_LQBL01000031.1"/>
</dbReference>
<dbReference type="PROSITE" id="PS50043">
    <property type="entry name" value="HTH_LUXR_2"/>
    <property type="match status" value="1"/>
</dbReference>
<keyword evidence="3" id="KW-0238">DNA-binding</keyword>
<dbReference type="InterPro" id="IPR000792">
    <property type="entry name" value="Tscrpt_reg_LuxR_C"/>
</dbReference>
<dbReference type="STRING" id="767452.AVL62_08175"/>
<proteinExistence type="predicted"/>
<gene>
    <name evidence="8" type="ORF">AVL62_08175</name>
</gene>
<dbReference type="AlphaFoldDB" id="A0A0W8I2Z8"/>
<dbReference type="CDD" id="cd17535">
    <property type="entry name" value="REC_NarL-like"/>
    <property type="match status" value="1"/>
</dbReference>
<feature type="modified residue" description="4-aspartylphosphate" evidence="5">
    <location>
        <position position="49"/>
    </location>
</feature>
<evidence type="ECO:0000256" key="3">
    <source>
        <dbReference type="ARBA" id="ARBA00023125"/>
    </source>
</evidence>
<dbReference type="SUPFAM" id="SSF52172">
    <property type="entry name" value="CheY-like"/>
    <property type="match status" value="1"/>
</dbReference>
<dbReference type="InterPro" id="IPR039420">
    <property type="entry name" value="WalR-like"/>
</dbReference>
<evidence type="ECO:0000256" key="4">
    <source>
        <dbReference type="ARBA" id="ARBA00023163"/>
    </source>
</evidence>
<keyword evidence="1 5" id="KW-0597">Phosphoprotein</keyword>
<dbReference type="SMART" id="SM00421">
    <property type="entry name" value="HTH_LUXR"/>
    <property type="match status" value="1"/>
</dbReference>
<dbReference type="PANTHER" id="PTHR43214">
    <property type="entry name" value="TWO-COMPONENT RESPONSE REGULATOR"/>
    <property type="match status" value="1"/>
</dbReference>
<dbReference type="Gene3D" id="3.40.50.2300">
    <property type="match status" value="1"/>
</dbReference>
<name>A0A0W8I2Z8_9MICO</name>
<dbReference type="InterPro" id="IPR058245">
    <property type="entry name" value="NreC/VraR/RcsB-like_REC"/>
</dbReference>
<evidence type="ECO:0000313" key="8">
    <source>
        <dbReference type="EMBL" id="KUG51906.1"/>
    </source>
</evidence>
<dbReference type="Pfam" id="PF00196">
    <property type="entry name" value="GerE"/>
    <property type="match status" value="1"/>
</dbReference>
<dbReference type="InterPro" id="IPR011006">
    <property type="entry name" value="CheY-like_superfamily"/>
</dbReference>